<keyword evidence="1" id="KW-1133">Transmembrane helix</keyword>
<keyword evidence="1" id="KW-0812">Transmembrane</keyword>
<evidence type="ECO:0000313" key="3">
    <source>
        <dbReference type="Proteomes" id="UP001240236"/>
    </source>
</evidence>
<dbReference type="Proteomes" id="UP001240236">
    <property type="component" value="Unassembled WGS sequence"/>
</dbReference>
<name>A0AAE3W9I9_9ACTN</name>
<keyword evidence="3" id="KW-1185">Reference proteome</keyword>
<dbReference type="EMBL" id="JAUSUZ010000001">
    <property type="protein sequence ID" value="MDQ0370960.1"/>
    <property type="molecule type" value="Genomic_DNA"/>
</dbReference>
<gene>
    <name evidence="2" type="ORF">J2S42_007629</name>
</gene>
<sequence length="64" mass="6820">MAYSKSTMRLLVTLAVILDVILVGITIAFFAMGSPGAPQMALATALLILVPLIIVPLARRRGRL</sequence>
<dbReference type="RefSeq" id="WP_307247355.1">
    <property type="nucleotide sequence ID" value="NZ_JAUSUZ010000001.1"/>
</dbReference>
<dbReference type="AlphaFoldDB" id="A0AAE3W9I9"/>
<accession>A0AAE3W9I9</accession>
<feature type="transmembrane region" description="Helical" evidence="1">
    <location>
        <begin position="12"/>
        <end position="33"/>
    </location>
</feature>
<feature type="transmembrane region" description="Helical" evidence="1">
    <location>
        <begin position="39"/>
        <end position="58"/>
    </location>
</feature>
<organism evidence="2 3">
    <name type="scientific">Catenuloplanes indicus</name>
    <dbReference type="NCBI Taxonomy" id="137267"/>
    <lineage>
        <taxon>Bacteria</taxon>
        <taxon>Bacillati</taxon>
        <taxon>Actinomycetota</taxon>
        <taxon>Actinomycetes</taxon>
        <taxon>Micromonosporales</taxon>
        <taxon>Micromonosporaceae</taxon>
        <taxon>Catenuloplanes</taxon>
    </lineage>
</organism>
<comment type="caution">
    <text evidence="2">The sequence shown here is derived from an EMBL/GenBank/DDBJ whole genome shotgun (WGS) entry which is preliminary data.</text>
</comment>
<reference evidence="2 3" key="1">
    <citation type="submission" date="2023-07" db="EMBL/GenBank/DDBJ databases">
        <title>Sequencing the genomes of 1000 actinobacteria strains.</title>
        <authorList>
            <person name="Klenk H.-P."/>
        </authorList>
    </citation>
    <scope>NUCLEOTIDE SEQUENCE [LARGE SCALE GENOMIC DNA]</scope>
    <source>
        <strain evidence="2 3">DSM 44709</strain>
    </source>
</reference>
<evidence type="ECO:0000256" key="1">
    <source>
        <dbReference type="SAM" id="Phobius"/>
    </source>
</evidence>
<evidence type="ECO:0000313" key="2">
    <source>
        <dbReference type="EMBL" id="MDQ0370960.1"/>
    </source>
</evidence>
<protein>
    <submittedName>
        <fullName evidence="2">Xanthosine utilization system XapX-like protein</fullName>
    </submittedName>
</protein>
<keyword evidence="1" id="KW-0472">Membrane</keyword>
<proteinExistence type="predicted"/>